<sequence length="87" mass="10400">MSHFEFKTDSESAAYCEEILGKMIELFAIDSEEAIGRMNKYWHNQIIVGEDDPIYHEDEEYWAKTIFYGKDSFWWMNPPDLKPLPYP</sequence>
<dbReference type="Proteomes" id="UP000196708">
    <property type="component" value="Chromosome 1"/>
</dbReference>
<gene>
    <name evidence="1" type="ORF">BSQ33_01675</name>
</gene>
<dbReference type="OrthoDB" id="3395612at2"/>
<proteinExistence type="predicted"/>
<organism evidence="1 2">
    <name type="scientific">Vibrio gazogenes</name>
    <dbReference type="NCBI Taxonomy" id="687"/>
    <lineage>
        <taxon>Bacteria</taxon>
        <taxon>Pseudomonadati</taxon>
        <taxon>Pseudomonadota</taxon>
        <taxon>Gammaproteobacteria</taxon>
        <taxon>Vibrionales</taxon>
        <taxon>Vibrionaceae</taxon>
        <taxon>Vibrio</taxon>
    </lineage>
</organism>
<dbReference type="KEGG" id="vga:BSQ33_01675"/>
<name>A0A1Z2SBJ5_VIBGA</name>
<dbReference type="AlphaFoldDB" id="A0A1Z2SBJ5"/>
<protein>
    <submittedName>
        <fullName evidence="1">Uncharacterized protein</fullName>
    </submittedName>
</protein>
<evidence type="ECO:0000313" key="1">
    <source>
        <dbReference type="EMBL" id="ASA54568.1"/>
    </source>
</evidence>
<accession>A0A1Z2SBJ5</accession>
<dbReference type="RefSeq" id="WP_088133103.1">
    <property type="nucleotide sequence ID" value="NZ_CP018835.1"/>
</dbReference>
<reference evidence="1 2" key="1">
    <citation type="submission" date="2016-12" db="EMBL/GenBank/DDBJ databases">
        <authorList>
            <person name="Song W.-J."/>
            <person name="Kurnit D.M."/>
        </authorList>
    </citation>
    <scope>NUCLEOTIDE SEQUENCE [LARGE SCALE GENOMIC DNA]</scope>
    <source>
        <strain evidence="1 2">ATCC 43942</strain>
    </source>
</reference>
<dbReference type="EMBL" id="CP018835">
    <property type="protein sequence ID" value="ASA54568.1"/>
    <property type="molecule type" value="Genomic_DNA"/>
</dbReference>
<evidence type="ECO:0000313" key="2">
    <source>
        <dbReference type="Proteomes" id="UP000196708"/>
    </source>
</evidence>